<keyword evidence="9" id="KW-1185">Reference proteome</keyword>
<feature type="binding site" evidence="6">
    <location>
        <position position="228"/>
    </location>
    <ligand>
        <name>FMN</name>
        <dbReference type="ChEBI" id="CHEBI:58210"/>
    </ligand>
</feature>
<evidence type="ECO:0000256" key="5">
    <source>
        <dbReference type="ARBA" id="ARBA00033748"/>
    </source>
</evidence>
<dbReference type="InterPro" id="IPR051260">
    <property type="entry name" value="Diverse_substr_monoxygenases"/>
</dbReference>
<feature type="binding site" evidence="6">
    <location>
        <position position="158"/>
    </location>
    <ligand>
        <name>FMN</name>
        <dbReference type="ChEBI" id="CHEBI:58210"/>
    </ligand>
</feature>
<dbReference type="PIRSF" id="PIRSF000337">
    <property type="entry name" value="NTA_MOA"/>
    <property type="match status" value="1"/>
</dbReference>
<dbReference type="InterPro" id="IPR011251">
    <property type="entry name" value="Luciferase-like_dom"/>
</dbReference>
<dbReference type="GO" id="GO:0004497">
    <property type="term" value="F:monooxygenase activity"/>
    <property type="evidence" value="ECO:0007669"/>
    <property type="project" value="UniProtKB-KW"/>
</dbReference>
<dbReference type="PANTHER" id="PTHR30011:SF16">
    <property type="entry name" value="C2H2 FINGER DOMAIN TRANSCRIPTION FACTOR (EUROFUNG)-RELATED"/>
    <property type="match status" value="1"/>
</dbReference>
<dbReference type="Proteomes" id="UP000661507">
    <property type="component" value="Unassembled WGS sequence"/>
</dbReference>
<evidence type="ECO:0000313" key="8">
    <source>
        <dbReference type="EMBL" id="GGJ31056.1"/>
    </source>
</evidence>
<evidence type="ECO:0000256" key="6">
    <source>
        <dbReference type="PIRSR" id="PIRSR000337-1"/>
    </source>
</evidence>
<dbReference type="InterPro" id="IPR036661">
    <property type="entry name" value="Luciferase-like_sf"/>
</dbReference>
<dbReference type="RefSeq" id="WP_188970617.1">
    <property type="nucleotide sequence ID" value="NZ_BMKW01000011.1"/>
</dbReference>
<dbReference type="CDD" id="cd01095">
    <property type="entry name" value="Nitrilotriacetate_monoxgenase"/>
    <property type="match status" value="1"/>
</dbReference>
<keyword evidence="2 6" id="KW-0288">FMN</keyword>
<evidence type="ECO:0000256" key="3">
    <source>
        <dbReference type="ARBA" id="ARBA00023002"/>
    </source>
</evidence>
<feature type="domain" description="Luciferase-like" evidence="7">
    <location>
        <begin position="28"/>
        <end position="388"/>
    </location>
</feature>
<name>A0A917KUT7_9PROT</name>
<feature type="binding site" evidence="6">
    <location>
        <position position="104"/>
    </location>
    <ligand>
        <name>FMN</name>
        <dbReference type="ChEBI" id="CHEBI:58210"/>
    </ligand>
</feature>
<dbReference type="EMBL" id="BMKW01000011">
    <property type="protein sequence ID" value="GGJ31056.1"/>
    <property type="molecule type" value="Genomic_DNA"/>
</dbReference>
<dbReference type="Pfam" id="PF00296">
    <property type="entry name" value="Bac_luciferase"/>
    <property type="match status" value="1"/>
</dbReference>
<dbReference type="SUPFAM" id="SSF51679">
    <property type="entry name" value="Bacterial luciferase-like"/>
    <property type="match status" value="1"/>
</dbReference>
<comment type="similarity">
    <text evidence="5">Belongs to the NtaA/SnaA/DszA monooxygenase family.</text>
</comment>
<dbReference type="GO" id="GO:0016705">
    <property type="term" value="F:oxidoreductase activity, acting on paired donors, with incorporation or reduction of molecular oxygen"/>
    <property type="evidence" value="ECO:0007669"/>
    <property type="project" value="InterPro"/>
</dbReference>
<evidence type="ECO:0000256" key="2">
    <source>
        <dbReference type="ARBA" id="ARBA00022643"/>
    </source>
</evidence>
<evidence type="ECO:0000259" key="7">
    <source>
        <dbReference type="Pfam" id="PF00296"/>
    </source>
</evidence>
<sequence>MTKKQLKLGAFLSVPGNHLAGWRHPDAVAETDMDFGWYMRLAQMAEKHLYDTIFFQDTVAVAGSDALKAGDMTRTRLSRIVKLEPTACLAAMAVGTSHIGLVATATTTFNEPYNIARRFSTIDHISNGRCGWNLVTSQIEDEAANFNLDTHVDHAARYERAIEFYEVVAGLWDSWEADAFLRDKDSGVWFDVDKMHFLDHHGKHFHVRGPLNVSRTPQGRPVVAQAGSSEPGRELAARTADVVFTAQTELEAAREFFADVKGRTAKYGRTLDDIKIMPGITPVIGRTMEEAQEKYDQLQALLPDDVALAALARFTRGIDIFSYPLHGPMPDLPEANSAKSRQKLIMDMAKKNNMTLLQVARSVSAAQGHRVLVGTPEYIADELQEWLEKDAADGFNVICNYYPKPFEDFSTLVIPELQRRGIFRTAYEGRTLRENLGLRVPENRYTAARRAQAAD</sequence>
<keyword evidence="3" id="KW-0560">Oxidoreductase</keyword>
<keyword evidence="4 8" id="KW-0503">Monooxygenase</keyword>
<feature type="binding site" evidence="6">
    <location>
        <position position="229"/>
    </location>
    <ligand>
        <name>FMN</name>
        <dbReference type="ChEBI" id="CHEBI:58210"/>
    </ligand>
</feature>
<dbReference type="Gene3D" id="3.20.20.30">
    <property type="entry name" value="Luciferase-like domain"/>
    <property type="match status" value="1"/>
</dbReference>
<proteinExistence type="inferred from homology"/>
<dbReference type="NCBIfam" id="TIGR03860">
    <property type="entry name" value="FMN_nitrolo"/>
    <property type="match status" value="1"/>
</dbReference>
<evidence type="ECO:0000313" key="9">
    <source>
        <dbReference type="Proteomes" id="UP000661507"/>
    </source>
</evidence>
<protein>
    <submittedName>
        <fullName evidence="8">Monooxygenase</fullName>
    </submittedName>
</protein>
<organism evidence="8 9">
    <name type="scientific">Neoroseomonas lacus</name>
    <dbReference type="NCBI Taxonomy" id="287609"/>
    <lineage>
        <taxon>Bacteria</taxon>
        <taxon>Pseudomonadati</taxon>
        <taxon>Pseudomonadota</taxon>
        <taxon>Alphaproteobacteria</taxon>
        <taxon>Acetobacterales</taxon>
        <taxon>Acetobacteraceae</taxon>
        <taxon>Neoroseomonas</taxon>
    </lineage>
</organism>
<evidence type="ECO:0000256" key="1">
    <source>
        <dbReference type="ARBA" id="ARBA00022630"/>
    </source>
</evidence>
<feature type="binding site" evidence="6">
    <location>
        <position position="154"/>
    </location>
    <ligand>
        <name>FMN</name>
        <dbReference type="ChEBI" id="CHEBI:58210"/>
    </ligand>
</feature>
<dbReference type="PANTHER" id="PTHR30011">
    <property type="entry name" value="ALKANESULFONATE MONOOXYGENASE-RELATED"/>
    <property type="match status" value="1"/>
</dbReference>
<keyword evidence="1 6" id="KW-0285">Flavoprotein</keyword>
<dbReference type="AlphaFoldDB" id="A0A917KUT7"/>
<feature type="binding site" evidence="6">
    <location>
        <position position="57"/>
    </location>
    <ligand>
        <name>FMN</name>
        <dbReference type="ChEBI" id="CHEBI:58210"/>
    </ligand>
</feature>
<accession>A0A917KUT7</accession>
<dbReference type="InterPro" id="IPR016215">
    <property type="entry name" value="NTA_MOA"/>
</dbReference>
<gene>
    <name evidence="8" type="ORF">GCM10011320_43080</name>
</gene>
<reference evidence="8" key="2">
    <citation type="submission" date="2020-09" db="EMBL/GenBank/DDBJ databases">
        <authorList>
            <person name="Sun Q."/>
            <person name="Zhou Y."/>
        </authorList>
    </citation>
    <scope>NUCLEOTIDE SEQUENCE</scope>
    <source>
        <strain evidence="8">CGMCC 1.3617</strain>
    </source>
</reference>
<reference evidence="8" key="1">
    <citation type="journal article" date="2014" name="Int. J. Syst. Evol. Microbiol.">
        <title>Complete genome sequence of Corynebacterium casei LMG S-19264T (=DSM 44701T), isolated from a smear-ripened cheese.</title>
        <authorList>
            <consortium name="US DOE Joint Genome Institute (JGI-PGF)"/>
            <person name="Walter F."/>
            <person name="Albersmeier A."/>
            <person name="Kalinowski J."/>
            <person name="Ruckert C."/>
        </authorList>
    </citation>
    <scope>NUCLEOTIDE SEQUENCE</scope>
    <source>
        <strain evidence="8">CGMCC 1.3617</strain>
    </source>
</reference>
<evidence type="ECO:0000256" key="4">
    <source>
        <dbReference type="ARBA" id="ARBA00023033"/>
    </source>
</evidence>
<comment type="caution">
    <text evidence="8">The sequence shown here is derived from an EMBL/GenBank/DDBJ whole genome shotgun (WGS) entry which is preliminary data.</text>
</comment>